<dbReference type="KEGG" id="qsa:O6P43_026873"/>
<feature type="compositionally biased region" description="Low complexity" evidence="1">
    <location>
        <begin position="67"/>
        <end position="96"/>
    </location>
</feature>
<proteinExistence type="predicted"/>
<sequence>MCVSSQMEKSYRSSTGSASPNRLIPSSRSGSNAFQSRGKPSSSPHSSPTPSLRHGTPSRKPSPPPSKASTPAPRSSTPTPRKISTGSSSGTVSSGVPHQHPEMAKIQPSNSVGNRFLPLLLEVAIHFTFMIETN</sequence>
<feature type="region of interest" description="Disordered" evidence="1">
    <location>
        <begin position="1"/>
        <end position="110"/>
    </location>
</feature>
<evidence type="ECO:0000313" key="2">
    <source>
        <dbReference type="EMBL" id="KAJ7950719.1"/>
    </source>
</evidence>
<comment type="caution">
    <text evidence="2">The sequence shown here is derived from an EMBL/GenBank/DDBJ whole genome shotgun (WGS) entry which is preliminary data.</text>
</comment>
<dbReference type="Proteomes" id="UP001163823">
    <property type="component" value="Chromosome 11"/>
</dbReference>
<gene>
    <name evidence="2" type="ORF">O6P43_026873</name>
</gene>
<evidence type="ECO:0000313" key="3">
    <source>
        <dbReference type="Proteomes" id="UP001163823"/>
    </source>
</evidence>
<reference evidence="2" key="1">
    <citation type="journal article" date="2023" name="Science">
        <title>Elucidation of the pathway for biosynthesis of saponin adjuvants from the soapbark tree.</title>
        <authorList>
            <person name="Reed J."/>
            <person name="Orme A."/>
            <person name="El-Demerdash A."/>
            <person name="Owen C."/>
            <person name="Martin L.B.B."/>
            <person name="Misra R.C."/>
            <person name="Kikuchi S."/>
            <person name="Rejzek M."/>
            <person name="Martin A.C."/>
            <person name="Harkess A."/>
            <person name="Leebens-Mack J."/>
            <person name="Louveau T."/>
            <person name="Stephenson M.J."/>
            <person name="Osbourn A."/>
        </authorList>
    </citation>
    <scope>NUCLEOTIDE SEQUENCE</scope>
    <source>
        <strain evidence="2">S10</strain>
    </source>
</reference>
<protein>
    <submittedName>
        <fullName evidence="2">RUN/FYVE domain protein</fullName>
    </submittedName>
</protein>
<feature type="compositionally biased region" description="Polar residues" evidence="1">
    <location>
        <begin position="1"/>
        <end position="39"/>
    </location>
</feature>
<feature type="compositionally biased region" description="Low complexity" evidence="1">
    <location>
        <begin position="40"/>
        <end position="51"/>
    </location>
</feature>
<name>A0AAD7L337_QUISA</name>
<evidence type="ECO:0000256" key="1">
    <source>
        <dbReference type="SAM" id="MobiDB-lite"/>
    </source>
</evidence>
<keyword evidence="3" id="KW-1185">Reference proteome</keyword>
<organism evidence="2 3">
    <name type="scientific">Quillaja saponaria</name>
    <name type="common">Soap bark tree</name>
    <dbReference type="NCBI Taxonomy" id="32244"/>
    <lineage>
        <taxon>Eukaryota</taxon>
        <taxon>Viridiplantae</taxon>
        <taxon>Streptophyta</taxon>
        <taxon>Embryophyta</taxon>
        <taxon>Tracheophyta</taxon>
        <taxon>Spermatophyta</taxon>
        <taxon>Magnoliopsida</taxon>
        <taxon>eudicotyledons</taxon>
        <taxon>Gunneridae</taxon>
        <taxon>Pentapetalae</taxon>
        <taxon>rosids</taxon>
        <taxon>fabids</taxon>
        <taxon>Fabales</taxon>
        <taxon>Quillajaceae</taxon>
        <taxon>Quillaja</taxon>
    </lineage>
</organism>
<dbReference type="EMBL" id="JARAOO010000011">
    <property type="protein sequence ID" value="KAJ7950719.1"/>
    <property type="molecule type" value="Genomic_DNA"/>
</dbReference>
<accession>A0AAD7L337</accession>
<dbReference type="AlphaFoldDB" id="A0AAD7L337"/>